<dbReference type="EMBL" id="FISW01000006">
    <property type="protein sequence ID" value="CZB19652.1"/>
    <property type="molecule type" value="Genomic_DNA"/>
</dbReference>
<evidence type="ECO:0000313" key="2">
    <source>
        <dbReference type="Proteomes" id="UP000075081"/>
    </source>
</evidence>
<dbReference type="Proteomes" id="UP000075081">
    <property type="component" value="Unassembled WGS sequence"/>
</dbReference>
<dbReference type="GO" id="GO:0016787">
    <property type="term" value="F:hydrolase activity"/>
    <property type="evidence" value="ECO:0007669"/>
    <property type="project" value="UniProtKB-KW"/>
</dbReference>
<accession>A0A822W2V4</accession>
<sequence>MKSALLVIDIQNLLVEEKPYAIEERLALW</sequence>
<proteinExistence type="predicted"/>
<reference evidence="1 2" key="1">
    <citation type="submission" date="2016-02" db="EMBL/GenBank/DDBJ databases">
        <authorList>
            <consortium name="Pathogen Informatics"/>
        </authorList>
    </citation>
    <scope>NUCLEOTIDE SEQUENCE [LARGE SCALE GENOMIC DNA]</scope>
    <source>
        <strain evidence="1 2">FX230</strain>
    </source>
</reference>
<protein>
    <submittedName>
        <fullName evidence="1">Isochorismatase hydrolase</fullName>
    </submittedName>
</protein>
<gene>
    <name evidence="1" type="ORF">ERS156295_01353</name>
</gene>
<evidence type="ECO:0000313" key="1">
    <source>
        <dbReference type="EMBL" id="CZB19652.1"/>
    </source>
</evidence>
<dbReference type="AlphaFoldDB" id="A0A822W2V4"/>
<organism evidence="1 2">
    <name type="scientific">Streptococcus suis</name>
    <dbReference type="NCBI Taxonomy" id="1307"/>
    <lineage>
        <taxon>Bacteria</taxon>
        <taxon>Bacillati</taxon>
        <taxon>Bacillota</taxon>
        <taxon>Bacilli</taxon>
        <taxon>Lactobacillales</taxon>
        <taxon>Streptococcaceae</taxon>
        <taxon>Streptococcus</taxon>
    </lineage>
</organism>
<name>A0A822W2V4_STRSU</name>
<comment type="caution">
    <text evidence="1">The sequence shown here is derived from an EMBL/GenBank/DDBJ whole genome shotgun (WGS) entry which is preliminary data.</text>
</comment>
<keyword evidence="1" id="KW-0378">Hydrolase</keyword>